<evidence type="ECO:0000313" key="3">
    <source>
        <dbReference type="Proteomes" id="UP001597178"/>
    </source>
</evidence>
<sequence length="180" mass="21204">MKNKLIPIYREKELYTLFYDKEHTELYKVQHRKKTYVVYIMLFLIVIYGSDFADRFYSQIQSTFLNIAMVMIMFVLSYFIGLIIYRNYYLEDTARPVFFDPEYLEELAIKGKKQLRIELFGCGLAILLAIGGFGFFLLIHQIVLLIIGGVGIAALWVLVFMKPVERVKVLKGFRKKEIEL</sequence>
<feature type="transmembrane region" description="Helical" evidence="1">
    <location>
        <begin position="65"/>
        <end position="85"/>
    </location>
</feature>
<dbReference type="EMBL" id="JBHTNH010000014">
    <property type="protein sequence ID" value="MFD1361464.1"/>
    <property type="molecule type" value="Genomic_DNA"/>
</dbReference>
<name>A0ABW3ZT81_9BACI</name>
<feature type="transmembrane region" description="Helical" evidence="1">
    <location>
        <begin position="117"/>
        <end position="136"/>
    </location>
</feature>
<accession>A0ABW3ZT81</accession>
<reference evidence="3" key="1">
    <citation type="journal article" date="2019" name="Int. J. Syst. Evol. Microbiol.">
        <title>The Global Catalogue of Microorganisms (GCM) 10K type strain sequencing project: providing services to taxonomists for standard genome sequencing and annotation.</title>
        <authorList>
            <consortium name="The Broad Institute Genomics Platform"/>
            <consortium name="The Broad Institute Genome Sequencing Center for Infectious Disease"/>
            <person name="Wu L."/>
            <person name="Ma J."/>
        </authorList>
    </citation>
    <scope>NUCLEOTIDE SEQUENCE [LARGE SCALE GENOMIC DNA]</scope>
    <source>
        <strain evidence="3">CCUG 54822</strain>
    </source>
</reference>
<organism evidence="2 3">
    <name type="scientific">Lentibacillus salinarum</name>
    <dbReference type="NCBI Taxonomy" id="446820"/>
    <lineage>
        <taxon>Bacteria</taxon>
        <taxon>Bacillati</taxon>
        <taxon>Bacillota</taxon>
        <taxon>Bacilli</taxon>
        <taxon>Bacillales</taxon>
        <taxon>Bacillaceae</taxon>
        <taxon>Lentibacillus</taxon>
    </lineage>
</organism>
<evidence type="ECO:0000256" key="1">
    <source>
        <dbReference type="SAM" id="Phobius"/>
    </source>
</evidence>
<feature type="transmembrane region" description="Helical" evidence="1">
    <location>
        <begin position="36"/>
        <end position="53"/>
    </location>
</feature>
<evidence type="ECO:0000313" key="2">
    <source>
        <dbReference type="EMBL" id="MFD1361464.1"/>
    </source>
</evidence>
<dbReference type="Proteomes" id="UP001597178">
    <property type="component" value="Unassembled WGS sequence"/>
</dbReference>
<keyword evidence="1" id="KW-0812">Transmembrane</keyword>
<keyword evidence="1" id="KW-0472">Membrane</keyword>
<keyword evidence="3" id="KW-1185">Reference proteome</keyword>
<gene>
    <name evidence="2" type="ORF">ACFQ4A_07330</name>
</gene>
<comment type="caution">
    <text evidence="2">The sequence shown here is derived from an EMBL/GenBank/DDBJ whole genome shotgun (WGS) entry which is preliminary data.</text>
</comment>
<proteinExistence type="predicted"/>
<keyword evidence="1" id="KW-1133">Transmembrane helix</keyword>
<feature type="transmembrane region" description="Helical" evidence="1">
    <location>
        <begin position="142"/>
        <end position="161"/>
    </location>
</feature>
<evidence type="ECO:0008006" key="4">
    <source>
        <dbReference type="Google" id="ProtNLM"/>
    </source>
</evidence>
<protein>
    <recommendedName>
        <fullName evidence="4">DUF3278 domain-containing protein</fullName>
    </recommendedName>
</protein>
<dbReference type="RefSeq" id="WP_382399053.1">
    <property type="nucleotide sequence ID" value="NZ_JBHTNH010000014.1"/>
</dbReference>